<dbReference type="AlphaFoldDB" id="A0A2U3KMD3"/>
<gene>
    <name evidence="1" type="ORF">SBF1_2350005</name>
</gene>
<name>A0A2U3KMD3_9FIRM</name>
<protein>
    <submittedName>
        <fullName evidence="1">Uncharacterized protein</fullName>
    </submittedName>
</protein>
<organism evidence="1 2">
    <name type="scientific">Candidatus Desulfosporosinus infrequens</name>
    <dbReference type="NCBI Taxonomy" id="2043169"/>
    <lineage>
        <taxon>Bacteria</taxon>
        <taxon>Bacillati</taxon>
        <taxon>Bacillota</taxon>
        <taxon>Clostridia</taxon>
        <taxon>Eubacteriales</taxon>
        <taxon>Desulfitobacteriaceae</taxon>
        <taxon>Desulfosporosinus</taxon>
    </lineage>
</organism>
<dbReference type="Proteomes" id="UP000238916">
    <property type="component" value="Unassembled WGS sequence"/>
</dbReference>
<dbReference type="EMBL" id="OMOF01000152">
    <property type="protein sequence ID" value="SPF40809.1"/>
    <property type="molecule type" value="Genomic_DNA"/>
</dbReference>
<reference evidence="2" key="1">
    <citation type="submission" date="2018-02" db="EMBL/GenBank/DDBJ databases">
        <authorList>
            <person name="Hausmann B."/>
        </authorList>
    </citation>
    <scope>NUCLEOTIDE SEQUENCE [LARGE SCALE GENOMIC DNA]</scope>
    <source>
        <strain evidence="2">Peat soil MAG SbF1</strain>
    </source>
</reference>
<sequence>MSKFSLIFHIILTCICKDTLIKHVKLLLISLLVTVQSQEVNDKAEICSRVVGLSEGI</sequence>
<evidence type="ECO:0000313" key="1">
    <source>
        <dbReference type="EMBL" id="SPF40809.1"/>
    </source>
</evidence>
<evidence type="ECO:0000313" key="2">
    <source>
        <dbReference type="Proteomes" id="UP000238916"/>
    </source>
</evidence>
<proteinExistence type="predicted"/>
<accession>A0A2U3KMD3</accession>